<dbReference type="Proteomes" id="UP000798662">
    <property type="component" value="Chromosome 2"/>
</dbReference>
<keyword evidence="2" id="KW-1185">Reference proteome</keyword>
<gene>
    <name evidence="1" type="ORF">I4F81_005551</name>
</gene>
<dbReference type="EMBL" id="CM020619">
    <property type="protein sequence ID" value="KAK1862985.1"/>
    <property type="molecule type" value="Genomic_DNA"/>
</dbReference>
<comment type="caution">
    <text evidence="1">The sequence shown here is derived from an EMBL/GenBank/DDBJ whole genome shotgun (WGS) entry which is preliminary data.</text>
</comment>
<organism evidence="1 2">
    <name type="scientific">Pyropia yezoensis</name>
    <name type="common">Susabi-nori</name>
    <name type="synonym">Porphyra yezoensis</name>
    <dbReference type="NCBI Taxonomy" id="2788"/>
    <lineage>
        <taxon>Eukaryota</taxon>
        <taxon>Rhodophyta</taxon>
        <taxon>Bangiophyceae</taxon>
        <taxon>Bangiales</taxon>
        <taxon>Bangiaceae</taxon>
        <taxon>Pyropia</taxon>
    </lineage>
</organism>
<reference evidence="1" key="1">
    <citation type="submission" date="2019-11" db="EMBL/GenBank/DDBJ databases">
        <title>Nori genome reveals adaptations in red seaweeds to the harsh intertidal environment.</title>
        <authorList>
            <person name="Wang D."/>
            <person name="Mao Y."/>
        </authorList>
    </citation>
    <scope>NUCLEOTIDE SEQUENCE</scope>
    <source>
        <tissue evidence="1">Gametophyte</tissue>
    </source>
</reference>
<sequence length="173" mass="18844">MPPRPPLPPFTPATALAKVRAAEAAWNTRDAARVAAAYTPDCVWRNRSEFIRGRPAIVAFLTRKWAAEEAYVLRKDLWAHTDDHIAVRFQYEYRVAEGSPLAAAAAAAAGSGAAAGSWRRAYGVELWAFTPDGLMARREASINDVPIAAVDRRLHGPRDTSPGAAEEPELPLE</sequence>
<accession>A0ACC3BZ14</accession>
<proteinExistence type="predicted"/>
<protein>
    <submittedName>
        <fullName evidence="1">Uncharacterized protein</fullName>
    </submittedName>
</protein>
<name>A0ACC3BZ14_PYRYE</name>
<evidence type="ECO:0000313" key="1">
    <source>
        <dbReference type="EMBL" id="KAK1862985.1"/>
    </source>
</evidence>
<evidence type="ECO:0000313" key="2">
    <source>
        <dbReference type="Proteomes" id="UP000798662"/>
    </source>
</evidence>